<sequence length="72" mass="6837">MLSLATATALSAANVTTATVAAVTPLTATLAATILATSSSGSCNSRKVVVAATLSSLSLSLSSGGVVIVPNC</sequence>
<evidence type="ECO:0000313" key="2">
    <source>
        <dbReference type="EMBL" id="QCD99370.1"/>
    </source>
</evidence>
<dbReference type="AlphaFoldDB" id="A0A4D6MF49"/>
<dbReference type="EMBL" id="CP039351">
    <property type="protein sequence ID" value="QCD99370.1"/>
    <property type="molecule type" value="Genomic_DNA"/>
</dbReference>
<evidence type="ECO:0000313" key="3">
    <source>
        <dbReference type="Proteomes" id="UP000501690"/>
    </source>
</evidence>
<organism evidence="2 3">
    <name type="scientific">Vigna unguiculata</name>
    <name type="common">Cowpea</name>
    <dbReference type="NCBI Taxonomy" id="3917"/>
    <lineage>
        <taxon>Eukaryota</taxon>
        <taxon>Viridiplantae</taxon>
        <taxon>Streptophyta</taxon>
        <taxon>Embryophyta</taxon>
        <taxon>Tracheophyta</taxon>
        <taxon>Spermatophyta</taxon>
        <taxon>Magnoliopsida</taxon>
        <taxon>eudicotyledons</taxon>
        <taxon>Gunneridae</taxon>
        <taxon>Pentapetalae</taxon>
        <taxon>rosids</taxon>
        <taxon>fabids</taxon>
        <taxon>Fabales</taxon>
        <taxon>Fabaceae</taxon>
        <taxon>Papilionoideae</taxon>
        <taxon>50 kb inversion clade</taxon>
        <taxon>NPAAA clade</taxon>
        <taxon>indigoferoid/millettioid clade</taxon>
        <taxon>Phaseoleae</taxon>
        <taxon>Vigna</taxon>
    </lineage>
</organism>
<accession>A0A4D6MF49</accession>
<name>A0A4D6MF49_VIGUN</name>
<evidence type="ECO:0000256" key="1">
    <source>
        <dbReference type="SAM" id="SignalP"/>
    </source>
</evidence>
<keyword evidence="3" id="KW-1185">Reference proteome</keyword>
<gene>
    <name evidence="2" type="ORF">DEO72_LG7g651</name>
</gene>
<keyword evidence="1" id="KW-0732">Signal</keyword>
<protein>
    <recommendedName>
        <fullName evidence="4">Secreted protein</fullName>
    </recommendedName>
</protein>
<proteinExistence type="predicted"/>
<reference evidence="2 3" key="1">
    <citation type="submission" date="2019-04" db="EMBL/GenBank/DDBJ databases">
        <title>An improved genome assembly and genetic linkage map for asparagus bean, Vigna unguiculata ssp. sesquipedialis.</title>
        <authorList>
            <person name="Xia Q."/>
            <person name="Zhang R."/>
            <person name="Dong Y."/>
        </authorList>
    </citation>
    <scope>NUCLEOTIDE SEQUENCE [LARGE SCALE GENOMIC DNA]</scope>
    <source>
        <tissue evidence="2">Leaf</tissue>
    </source>
</reference>
<feature type="chain" id="PRO_5020035102" description="Secreted protein" evidence="1">
    <location>
        <begin position="23"/>
        <end position="72"/>
    </location>
</feature>
<dbReference type="Proteomes" id="UP000501690">
    <property type="component" value="Linkage Group LG7"/>
</dbReference>
<feature type="signal peptide" evidence="1">
    <location>
        <begin position="1"/>
        <end position="22"/>
    </location>
</feature>
<evidence type="ECO:0008006" key="4">
    <source>
        <dbReference type="Google" id="ProtNLM"/>
    </source>
</evidence>